<comment type="caution">
    <text evidence="1">The sequence shown here is derived from an EMBL/GenBank/DDBJ whole genome shotgun (WGS) entry which is preliminary data.</text>
</comment>
<evidence type="ECO:0000313" key="1">
    <source>
        <dbReference type="EMBL" id="RBP95455.1"/>
    </source>
</evidence>
<proteinExistence type="predicted"/>
<name>A0A366K149_CYTFI</name>
<evidence type="ECO:0000313" key="2">
    <source>
        <dbReference type="Proteomes" id="UP000252731"/>
    </source>
</evidence>
<dbReference type="Proteomes" id="UP000252731">
    <property type="component" value="Unassembled WGS sequence"/>
</dbReference>
<reference evidence="1 2" key="1">
    <citation type="submission" date="2018-06" db="EMBL/GenBank/DDBJ databases">
        <title>Freshwater and sediment microbial communities from various areas in North America, analyzing microbe dynamics in response to fracking.</title>
        <authorList>
            <person name="Lamendella R."/>
        </authorList>
    </citation>
    <scope>NUCLEOTIDE SEQUENCE [LARGE SCALE GENOMIC DNA]</scope>
    <source>
        <strain evidence="1 2">14_TX</strain>
    </source>
</reference>
<organism evidence="1 2">
    <name type="scientific">Cytobacillus firmus</name>
    <name type="common">Bacillus firmus</name>
    <dbReference type="NCBI Taxonomy" id="1399"/>
    <lineage>
        <taxon>Bacteria</taxon>
        <taxon>Bacillati</taxon>
        <taxon>Bacillota</taxon>
        <taxon>Bacilli</taxon>
        <taxon>Bacillales</taxon>
        <taxon>Bacillaceae</taxon>
        <taxon>Cytobacillus</taxon>
    </lineage>
</organism>
<protein>
    <submittedName>
        <fullName evidence="1">Uncharacterized protein</fullName>
    </submittedName>
</protein>
<dbReference type="EMBL" id="QNSF01000003">
    <property type="protein sequence ID" value="RBP95455.1"/>
    <property type="molecule type" value="Genomic_DNA"/>
</dbReference>
<sequence>MAKLLILNRQTEIPFRSSSISVMLMLYVKVKAKDIRLTIPIPYAILNLAISIFCSKLFHKNVNKWTKEHFERKKLDFTFPLIDKEALKPIVKELKNQKGIVIVDVKAKDGSEVQVRL</sequence>
<keyword evidence="2" id="KW-1185">Reference proteome</keyword>
<accession>A0A366K149</accession>
<dbReference type="AlphaFoldDB" id="A0A366K149"/>
<gene>
    <name evidence="1" type="ORF">DFO70_103500</name>
</gene>